<organism evidence="5 6">
    <name type="scientific">Solirubrobacter deserti</name>
    <dbReference type="NCBI Taxonomy" id="2282478"/>
    <lineage>
        <taxon>Bacteria</taxon>
        <taxon>Bacillati</taxon>
        <taxon>Actinomycetota</taxon>
        <taxon>Thermoleophilia</taxon>
        <taxon>Solirubrobacterales</taxon>
        <taxon>Solirubrobacteraceae</taxon>
        <taxon>Solirubrobacter</taxon>
    </lineage>
</organism>
<dbReference type="SUPFAM" id="SSF46785">
    <property type="entry name" value="Winged helix' DNA-binding domain"/>
    <property type="match status" value="1"/>
</dbReference>
<dbReference type="Gene3D" id="1.10.10.10">
    <property type="entry name" value="Winged helix-like DNA-binding domain superfamily/Winged helix DNA-binding domain"/>
    <property type="match status" value="1"/>
</dbReference>
<comment type="caution">
    <text evidence="5">The sequence shown here is derived from an EMBL/GenBank/DDBJ whole genome shotgun (WGS) entry which is preliminary data.</text>
</comment>
<name>A0ABT4RRE4_9ACTN</name>
<dbReference type="PANTHER" id="PTHR42756:SF1">
    <property type="entry name" value="TRANSCRIPTIONAL REPRESSOR OF EMRAB OPERON"/>
    <property type="match status" value="1"/>
</dbReference>
<keyword evidence="1" id="KW-0805">Transcription regulation</keyword>
<accession>A0ABT4RRE4</accession>
<dbReference type="InterPro" id="IPR036390">
    <property type="entry name" value="WH_DNA-bd_sf"/>
</dbReference>
<evidence type="ECO:0000313" key="5">
    <source>
        <dbReference type="EMBL" id="MDA0141158.1"/>
    </source>
</evidence>
<proteinExistence type="predicted"/>
<dbReference type="PROSITE" id="PS01117">
    <property type="entry name" value="HTH_MARR_1"/>
    <property type="match status" value="1"/>
</dbReference>
<dbReference type="PROSITE" id="PS50995">
    <property type="entry name" value="HTH_MARR_2"/>
    <property type="match status" value="1"/>
</dbReference>
<feature type="domain" description="HTH marR-type" evidence="4">
    <location>
        <begin position="25"/>
        <end position="157"/>
    </location>
</feature>
<protein>
    <submittedName>
        <fullName evidence="5">MarR family transcriptional regulator</fullName>
    </submittedName>
</protein>
<evidence type="ECO:0000259" key="4">
    <source>
        <dbReference type="PROSITE" id="PS50995"/>
    </source>
</evidence>
<dbReference type="PANTHER" id="PTHR42756">
    <property type="entry name" value="TRANSCRIPTIONAL REGULATOR, MARR"/>
    <property type="match status" value="1"/>
</dbReference>
<reference evidence="5" key="1">
    <citation type="submission" date="2022-10" db="EMBL/GenBank/DDBJ databases">
        <title>The WGS of Solirubrobacter sp. CPCC 204708.</title>
        <authorList>
            <person name="Jiang Z."/>
        </authorList>
    </citation>
    <scope>NUCLEOTIDE SEQUENCE</scope>
    <source>
        <strain evidence="5">CPCC 204708</strain>
    </source>
</reference>
<dbReference type="Pfam" id="PF01047">
    <property type="entry name" value="MarR"/>
    <property type="match status" value="1"/>
</dbReference>
<evidence type="ECO:0000313" key="6">
    <source>
        <dbReference type="Proteomes" id="UP001147700"/>
    </source>
</evidence>
<gene>
    <name evidence="5" type="ORF">OJ962_26910</name>
</gene>
<keyword evidence="3" id="KW-0804">Transcription</keyword>
<evidence type="ECO:0000256" key="1">
    <source>
        <dbReference type="ARBA" id="ARBA00023015"/>
    </source>
</evidence>
<dbReference type="RefSeq" id="WP_202956894.1">
    <property type="nucleotide sequence ID" value="NZ_JAPCID010000051.1"/>
</dbReference>
<dbReference type="SMART" id="SM00347">
    <property type="entry name" value="HTH_MARR"/>
    <property type="match status" value="1"/>
</dbReference>
<evidence type="ECO:0000256" key="3">
    <source>
        <dbReference type="ARBA" id="ARBA00023163"/>
    </source>
</evidence>
<evidence type="ECO:0000256" key="2">
    <source>
        <dbReference type="ARBA" id="ARBA00023125"/>
    </source>
</evidence>
<dbReference type="InterPro" id="IPR023187">
    <property type="entry name" value="Tscrpt_reg_MarR-type_CS"/>
</dbReference>
<dbReference type="InterPro" id="IPR000835">
    <property type="entry name" value="HTH_MarR-typ"/>
</dbReference>
<dbReference type="Proteomes" id="UP001147700">
    <property type="component" value="Unassembled WGS sequence"/>
</dbReference>
<dbReference type="EMBL" id="JAPCID010000051">
    <property type="protein sequence ID" value="MDA0141158.1"/>
    <property type="molecule type" value="Genomic_DNA"/>
</dbReference>
<keyword evidence="6" id="KW-1185">Reference proteome</keyword>
<sequence length="162" mass="18124">MPTDRLDDLAAQWARVRPDLQDVEAMAVIARLLHVGRRIEALLGESAKEHGLQVADGDVLFTLRRAGRLSPGQLSESLLVSTGTMTGRLDRLEKRGLLRRVPHTTDRRALLIELTHQGHDLVDRVIAEHLAREHEWLSAISADEREQLARITRKLLAKLSAG</sequence>
<dbReference type="InterPro" id="IPR036388">
    <property type="entry name" value="WH-like_DNA-bd_sf"/>
</dbReference>
<dbReference type="PRINTS" id="PR00598">
    <property type="entry name" value="HTHMARR"/>
</dbReference>
<keyword evidence="2" id="KW-0238">DNA-binding</keyword>